<dbReference type="EMBL" id="MBTG01000002">
    <property type="protein sequence ID" value="OPH61215.1"/>
    <property type="molecule type" value="Genomic_DNA"/>
</dbReference>
<protein>
    <submittedName>
        <fullName evidence="1">Uncharacterized protein</fullName>
    </submittedName>
</protein>
<keyword evidence="2" id="KW-1185">Reference proteome</keyword>
<evidence type="ECO:0000313" key="1">
    <source>
        <dbReference type="EMBL" id="OPH61215.1"/>
    </source>
</evidence>
<organism evidence="1 2">
    <name type="scientific">Paenibacillus ferrarius</name>
    <dbReference type="NCBI Taxonomy" id="1469647"/>
    <lineage>
        <taxon>Bacteria</taxon>
        <taxon>Bacillati</taxon>
        <taxon>Bacillota</taxon>
        <taxon>Bacilli</taxon>
        <taxon>Bacillales</taxon>
        <taxon>Paenibacillaceae</taxon>
        <taxon>Paenibacillus</taxon>
    </lineage>
</organism>
<accession>A0A1V4HRD4</accession>
<dbReference type="AlphaFoldDB" id="A0A1V4HRD4"/>
<evidence type="ECO:0000313" key="2">
    <source>
        <dbReference type="Proteomes" id="UP000190626"/>
    </source>
</evidence>
<dbReference type="RefSeq" id="WP_079409220.1">
    <property type="nucleotide sequence ID" value="NZ_MBTG01000002.1"/>
</dbReference>
<reference evidence="2" key="1">
    <citation type="submission" date="2016-07" db="EMBL/GenBank/DDBJ databases">
        <authorList>
            <person name="Florea S."/>
            <person name="Webb J.S."/>
            <person name="Jaromczyk J."/>
            <person name="Schardl C.L."/>
        </authorList>
    </citation>
    <scope>NUCLEOTIDE SEQUENCE [LARGE SCALE GENOMIC DNA]</scope>
    <source>
        <strain evidence="2">CY1</strain>
    </source>
</reference>
<sequence>MSMVRVTIEYNGGISTYECNAFIGTSIKRKAENPEVETIKAGTIEGTDMAIVVMSSIVGAQFALANDSNLTPSQQQAMLLVAIQNGLNIEKTVQGFQKNTTAH</sequence>
<proteinExistence type="predicted"/>
<comment type="caution">
    <text evidence="1">The sequence shown here is derived from an EMBL/GenBank/DDBJ whole genome shotgun (WGS) entry which is preliminary data.</text>
</comment>
<gene>
    <name evidence="1" type="ORF">BC351_14825</name>
</gene>
<name>A0A1V4HRD4_9BACL</name>
<dbReference type="Proteomes" id="UP000190626">
    <property type="component" value="Unassembled WGS sequence"/>
</dbReference>